<dbReference type="Proteomes" id="UP000031186">
    <property type="component" value="Unassembled WGS sequence"/>
</dbReference>
<feature type="compositionally biased region" description="Polar residues" evidence="5">
    <location>
        <begin position="19"/>
        <end position="45"/>
    </location>
</feature>
<evidence type="ECO:0000256" key="1">
    <source>
        <dbReference type="ARBA" id="ARBA00004141"/>
    </source>
</evidence>
<keyword evidence="4 6" id="KW-0472">Membrane</keyword>
<dbReference type="VEuPathDB" id="FungiDB:MAN_07479"/>
<dbReference type="PROSITE" id="PS50850">
    <property type="entry name" value="MFS"/>
    <property type="match status" value="1"/>
</dbReference>
<feature type="transmembrane region" description="Helical" evidence="6">
    <location>
        <begin position="164"/>
        <end position="185"/>
    </location>
</feature>
<protein>
    <submittedName>
        <fullName evidence="8">Major facilitator superfamily domain, general substrate transporter</fullName>
    </submittedName>
</protein>
<gene>
    <name evidence="8" type="ORF">MAN_07479</name>
</gene>
<dbReference type="AlphaFoldDB" id="A0A0B4EYU3"/>
<feature type="transmembrane region" description="Helical" evidence="6">
    <location>
        <begin position="398"/>
        <end position="416"/>
    </location>
</feature>
<feature type="transmembrane region" description="Helical" evidence="6">
    <location>
        <begin position="298"/>
        <end position="320"/>
    </location>
</feature>
<feature type="region of interest" description="Disordered" evidence="5">
    <location>
        <begin position="559"/>
        <end position="599"/>
    </location>
</feature>
<dbReference type="GO" id="GO:0022857">
    <property type="term" value="F:transmembrane transporter activity"/>
    <property type="evidence" value="ECO:0007669"/>
    <property type="project" value="InterPro"/>
</dbReference>
<proteinExistence type="predicted"/>
<organism evidence="8 9">
    <name type="scientific">Metarhizium anisopliae (strain ARSEF 549)</name>
    <dbReference type="NCBI Taxonomy" id="3151832"/>
    <lineage>
        <taxon>Eukaryota</taxon>
        <taxon>Fungi</taxon>
        <taxon>Dikarya</taxon>
        <taxon>Ascomycota</taxon>
        <taxon>Pezizomycotina</taxon>
        <taxon>Sordariomycetes</taxon>
        <taxon>Hypocreomycetidae</taxon>
        <taxon>Hypocreales</taxon>
        <taxon>Clavicipitaceae</taxon>
        <taxon>Metarhizium</taxon>
    </lineage>
</organism>
<feature type="transmembrane region" description="Helical" evidence="6">
    <location>
        <begin position="95"/>
        <end position="114"/>
    </location>
</feature>
<dbReference type="PANTHER" id="PTHR23501">
    <property type="entry name" value="MAJOR FACILITATOR SUPERFAMILY"/>
    <property type="match status" value="1"/>
</dbReference>
<evidence type="ECO:0000259" key="7">
    <source>
        <dbReference type="PROSITE" id="PS50850"/>
    </source>
</evidence>
<comment type="subcellular location">
    <subcellularLocation>
        <location evidence="1">Membrane</location>
        <topology evidence="1">Multi-pass membrane protein</topology>
    </subcellularLocation>
</comment>
<evidence type="ECO:0000256" key="3">
    <source>
        <dbReference type="ARBA" id="ARBA00022989"/>
    </source>
</evidence>
<evidence type="ECO:0000256" key="2">
    <source>
        <dbReference type="ARBA" id="ARBA00022692"/>
    </source>
</evidence>
<feature type="transmembrane region" description="Helical" evidence="6">
    <location>
        <begin position="259"/>
        <end position="278"/>
    </location>
</feature>
<name>A0A0B4EYU3_METAF</name>
<dbReference type="GO" id="GO:0005886">
    <property type="term" value="C:plasma membrane"/>
    <property type="evidence" value="ECO:0007669"/>
    <property type="project" value="TreeGrafter"/>
</dbReference>
<dbReference type="PANTHER" id="PTHR23501:SF78">
    <property type="entry name" value="MAJOR FACILITATOR SUPERFAMILY (MFS) PROFILE DOMAIN-CONTAINING PROTEIN-RELATED"/>
    <property type="match status" value="1"/>
</dbReference>
<dbReference type="EMBL" id="AZNF01000010">
    <property type="protein sequence ID" value="KID63278.1"/>
    <property type="molecule type" value="Genomic_DNA"/>
</dbReference>
<evidence type="ECO:0000256" key="4">
    <source>
        <dbReference type="ARBA" id="ARBA00023136"/>
    </source>
</evidence>
<feature type="region of interest" description="Disordered" evidence="5">
    <location>
        <begin position="1"/>
        <end position="54"/>
    </location>
</feature>
<dbReference type="Gene3D" id="1.20.1250.20">
    <property type="entry name" value="MFS general substrate transporter like domains"/>
    <property type="match status" value="2"/>
</dbReference>
<reference evidence="8 9" key="1">
    <citation type="journal article" date="2014" name="Proc. Natl. Acad. Sci. U.S.A.">
        <title>Trajectory and genomic determinants of fungal-pathogen speciation and host adaptation.</title>
        <authorList>
            <person name="Hu X."/>
            <person name="Xiao G."/>
            <person name="Zheng P."/>
            <person name="Shang Y."/>
            <person name="Su Y."/>
            <person name="Zhang X."/>
            <person name="Liu X."/>
            <person name="Zhan S."/>
            <person name="St Leger R.J."/>
            <person name="Wang C."/>
        </authorList>
    </citation>
    <scope>NUCLEOTIDE SEQUENCE [LARGE SCALE GENOMIC DNA]</scope>
    <source>
        <strain evidence="8 9">ARSEF 549</strain>
    </source>
</reference>
<evidence type="ECO:0000256" key="6">
    <source>
        <dbReference type="SAM" id="Phobius"/>
    </source>
</evidence>
<dbReference type="Pfam" id="PF07690">
    <property type="entry name" value="MFS_1"/>
    <property type="match status" value="1"/>
</dbReference>
<keyword evidence="3 6" id="KW-1133">Transmembrane helix</keyword>
<evidence type="ECO:0000313" key="8">
    <source>
        <dbReference type="EMBL" id="KID63278.1"/>
    </source>
</evidence>
<feature type="transmembrane region" description="Helical" evidence="6">
    <location>
        <begin position="465"/>
        <end position="485"/>
    </location>
</feature>
<comment type="caution">
    <text evidence="8">The sequence shown here is derived from an EMBL/GenBank/DDBJ whole genome shotgun (WGS) entry which is preliminary data.</text>
</comment>
<feature type="domain" description="Major facilitator superfamily (MFS) profile" evidence="7">
    <location>
        <begin position="70"/>
        <end position="555"/>
    </location>
</feature>
<dbReference type="InterPro" id="IPR011701">
    <property type="entry name" value="MFS"/>
</dbReference>
<sequence>MKSTNTGPLLTQDEAHVSSGYQTLTPETQSVGSDGDETQSSSTLTLPFDSGPDQLDDQTQRLPFLRLMAAYLCLCLCYFISYLDMNAVTTSLPTISDALHAGPGITWVGTAYLLGQTSCQPLYGRISDIIGRKPILLFSVGCIIVGDILCGFAQTPIWLYTSRAVVGIGGGGISSLVAIIVSDLVSLRSRGKYQGIISLAIGTGAASGPFVAAGLIQTGASGWRWVFWVPSVAAACCFGLLVFLLPLKPVSGNWRDKVGKIDWLGVVVSVAGIVLIMIPLNSGGSMWPWDSAETISTLTVGVVLVVGFIAIEAFVAKMPIIPLRLFRHRSSSLLLIMGIIHDFVWQATQYFIPLHLQTVRGYTALQSATIILPFLLAQGLAGAASGPVMSKLARYSPVLRTGFLLWTLGSGLQLLFNLHTSTGTYVVVLAIEGAGVGWVHQPGLVALQANCRDEDRAVATGTRNVLRSLGSVFGVAVSTSAYYAVLDKALRRSVPDSLRVRVLNGTWRIGETDTEQFESDILNARMQGFRVVFIILVPLMAVCLLASFFVADVVLTGDAEKQEPKETDEESPSDDSTMMPRPDVSGILQAVRGQEQRQD</sequence>
<dbReference type="InterPro" id="IPR020846">
    <property type="entry name" value="MFS_dom"/>
</dbReference>
<keyword evidence="9" id="KW-1185">Reference proteome</keyword>
<evidence type="ECO:0000256" key="5">
    <source>
        <dbReference type="SAM" id="MobiDB-lite"/>
    </source>
</evidence>
<dbReference type="HOGENOM" id="CLU_000960_22_0_1"/>
<dbReference type="SUPFAM" id="SSF103473">
    <property type="entry name" value="MFS general substrate transporter"/>
    <property type="match status" value="1"/>
</dbReference>
<feature type="transmembrane region" description="Helical" evidence="6">
    <location>
        <begin position="225"/>
        <end position="247"/>
    </location>
</feature>
<dbReference type="InterPro" id="IPR036259">
    <property type="entry name" value="MFS_trans_sf"/>
</dbReference>
<feature type="transmembrane region" description="Helical" evidence="6">
    <location>
        <begin position="364"/>
        <end position="386"/>
    </location>
</feature>
<feature type="transmembrane region" description="Helical" evidence="6">
    <location>
        <begin position="531"/>
        <end position="551"/>
    </location>
</feature>
<feature type="transmembrane region" description="Helical" evidence="6">
    <location>
        <begin position="64"/>
        <end position="83"/>
    </location>
</feature>
<keyword evidence="2 6" id="KW-0812">Transmembrane</keyword>
<feature type="transmembrane region" description="Helical" evidence="6">
    <location>
        <begin position="197"/>
        <end position="219"/>
    </location>
</feature>
<feature type="non-terminal residue" evidence="8">
    <location>
        <position position="1"/>
    </location>
</feature>
<evidence type="ECO:0000313" key="9">
    <source>
        <dbReference type="Proteomes" id="UP000031186"/>
    </source>
</evidence>
<accession>A0A0B4EYU3</accession>
<feature type="transmembrane region" description="Helical" evidence="6">
    <location>
        <begin position="135"/>
        <end position="158"/>
    </location>
</feature>
<feature type="transmembrane region" description="Helical" evidence="6">
    <location>
        <begin position="332"/>
        <end position="352"/>
    </location>
</feature>